<evidence type="ECO:0000256" key="6">
    <source>
        <dbReference type="SAM" id="Phobius"/>
    </source>
</evidence>
<dbReference type="PANTHER" id="PTHR30250">
    <property type="entry name" value="PST FAMILY PREDICTED COLANIC ACID TRANSPORTER"/>
    <property type="match status" value="1"/>
</dbReference>
<feature type="transmembrane region" description="Helical" evidence="6">
    <location>
        <begin position="391"/>
        <end position="409"/>
    </location>
</feature>
<reference evidence="7" key="1">
    <citation type="submission" date="2022-01" db="EMBL/GenBank/DDBJ databases">
        <authorList>
            <person name="Mingchao X."/>
        </authorList>
    </citation>
    <scope>NUCLEOTIDE SEQUENCE</scope>
    <source>
        <strain evidence="7">Bv4372</strain>
    </source>
</reference>
<evidence type="ECO:0000313" key="7">
    <source>
        <dbReference type="EMBL" id="MCG0341088.1"/>
    </source>
</evidence>
<dbReference type="CDD" id="cd13128">
    <property type="entry name" value="MATE_Wzx_like"/>
    <property type="match status" value="1"/>
</dbReference>
<feature type="transmembrane region" description="Helical" evidence="6">
    <location>
        <begin position="52"/>
        <end position="70"/>
    </location>
</feature>
<dbReference type="GO" id="GO:0005886">
    <property type="term" value="C:plasma membrane"/>
    <property type="evidence" value="ECO:0007669"/>
    <property type="project" value="UniProtKB-SubCell"/>
</dbReference>
<evidence type="ECO:0000256" key="2">
    <source>
        <dbReference type="ARBA" id="ARBA00022475"/>
    </source>
</evidence>
<feature type="transmembrane region" description="Helical" evidence="6">
    <location>
        <begin position="118"/>
        <end position="138"/>
    </location>
</feature>
<feature type="transmembrane region" description="Helical" evidence="6">
    <location>
        <begin position="415"/>
        <end position="437"/>
    </location>
</feature>
<feature type="transmembrane region" description="Helical" evidence="6">
    <location>
        <begin position="355"/>
        <end position="379"/>
    </location>
</feature>
<feature type="transmembrane region" description="Helical" evidence="6">
    <location>
        <begin position="327"/>
        <end position="349"/>
    </location>
</feature>
<dbReference type="InterPro" id="IPR002797">
    <property type="entry name" value="Polysacc_synth"/>
</dbReference>
<protein>
    <submittedName>
        <fullName evidence="7">Flippase</fullName>
    </submittedName>
</protein>
<keyword evidence="4 6" id="KW-1133">Transmembrane helix</keyword>
<dbReference type="PANTHER" id="PTHR30250:SF11">
    <property type="entry name" value="O-ANTIGEN TRANSPORTER-RELATED"/>
    <property type="match status" value="1"/>
</dbReference>
<keyword evidence="5 6" id="KW-0472">Membrane</keyword>
<feature type="transmembrane region" description="Helical" evidence="6">
    <location>
        <begin position="76"/>
        <end position="98"/>
    </location>
</feature>
<evidence type="ECO:0000313" key="8">
    <source>
        <dbReference type="Proteomes" id="UP001201179"/>
    </source>
</evidence>
<comment type="subcellular location">
    <subcellularLocation>
        <location evidence="1">Cell membrane</location>
        <topology evidence="1">Multi-pass membrane protein</topology>
    </subcellularLocation>
</comment>
<name>A0AAW5APH2_PHOVU</name>
<dbReference type="Pfam" id="PF01943">
    <property type="entry name" value="Polysacc_synt"/>
    <property type="match status" value="1"/>
</dbReference>
<organism evidence="7 8">
    <name type="scientific">Phocaeicola vulgatus</name>
    <name type="common">Bacteroides vulgatus</name>
    <dbReference type="NCBI Taxonomy" id="821"/>
    <lineage>
        <taxon>Bacteria</taxon>
        <taxon>Pseudomonadati</taxon>
        <taxon>Bacteroidota</taxon>
        <taxon>Bacteroidia</taxon>
        <taxon>Bacteroidales</taxon>
        <taxon>Bacteroidaceae</taxon>
        <taxon>Phocaeicola</taxon>
    </lineage>
</organism>
<dbReference type="RefSeq" id="WP_007837498.1">
    <property type="nucleotide sequence ID" value="NZ_CP072234.1"/>
</dbReference>
<evidence type="ECO:0000256" key="4">
    <source>
        <dbReference type="ARBA" id="ARBA00022989"/>
    </source>
</evidence>
<keyword evidence="2" id="KW-1003">Cell membrane</keyword>
<proteinExistence type="predicted"/>
<gene>
    <name evidence="7" type="ORF">L4X52_14005</name>
</gene>
<dbReference type="EMBL" id="JAKKWZ010000028">
    <property type="protein sequence ID" value="MCG0341088.1"/>
    <property type="molecule type" value="Genomic_DNA"/>
</dbReference>
<evidence type="ECO:0000256" key="3">
    <source>
        <dbReference type="ARBA" id="ARBA00022692"/>
    </source>
</evidence>
<accession>A0AAW5APH2</accession>
<dbReference type="GeneID" id="93446247"/>
<sequence>MNTLARKYFPFVLIPNFLYYDKFIAEMKRKLTLSFKQKAIVTNVVWSLGGKIVNMVSALFVGILVARYLGPENYGIMNYVISYVSIFTIVATFGMSNIEIRELSRNKEKKNSILGTCFIIRVCFSLIAYLGVVLSLFVFQIDRFTTIMILVYGLTLFTGISELSRNYFISIVENKYIVKSEIFRTLVGAIVKIGLLFLKAPLEYFIIAQVFDTFLVASGYYYSYKVIVGSVRNWTFDKTIVPFFIKESFPLLLSGAAIVIYQRIDQVMIGNMLNKTEVGYFATAGKFVDLILFLPAILVQTITPILVREKECDSYSYEAKKRTFVGITTWVSLLMALAISLSAYWMIIYTYGEKYALAIPVLQIMAFKAVGMALSAAGGQIIIIEHIQKWAFIRNVLGCFLCVILNYLFIPKYGIIGSAIVTVITVFFTGCISNIFIPSYHKILKLQIYAMFWGWKDMVYFKQIIRR</sequence>
<evidence type="ECO:0000256" key="1">
    <source>
        <dbReference type="ARBA" id="ARBA00004651"/>
    </source>
</evidence>
<dbReference type="InterPro" id="IPR050833">
    <property type="entry name" value="Poly_Biosynth_Transport"/>
</dbReference>
<evidence type="ECO:0000256" key="5">
    <source>
        <dbReference type="ARBA" id="ARBA00023136"/>
    </source>
</evidence>
<dbReference type="AlphaFoldDB" id="A0AAW5APH2"/>
<feature type="transmembrane region" description="Helical" evidence="6">
    <location>
        <begin position="243"/>
        <end position="264"/>
    </location>
</feature>
<keyword evidence="3 6" id="KW-0812">Transmembrane</keyword>
<feature type="transmembrane region" description="Helical" evidence="6">
    <location>
        <begin position="144"/>
        <end position="161"/>
    </location>
</feature>
<comment type="caution">
    <text evidence="7">The sequence shown here is derived from an EMBL/GenBank/DDBJ whole genome shotgun (WGS) entry which is preliminary data.</text>
</comment>
<dbReference type="Proteomes" id="UP001201179">
    <property type="component" value="Unassembled WGS sequence"/>
</dbReference>